<sequence length="338" mass="38765">MGSLQLSKQRGLPPTSALWHYHHALNELGKDFADPGRRATPSLVAALTLLSYFDMWYGSVEQSRKHLESAMPILGNMRKDLDSTLIQHQDRLHGVYPTKPRQARPDQFKYPLWLLCKADLQLAGHEHLRDLLWSFCKVDVTLSVISGKPLIMTYSADVPDGFMDNDSSSILRAPRHDVIPLLSQAVLAEFLPQQPRSDARVQLEDTSNLRTEISYQLSWLELYDEPKTAAHPLNLHMYREQRERNRVVRRLNDIARITGCELATHARNRCQDIWERLARSKVAADYYPVLGGFLPASTLEKREDSESQTTRDHAEETTRSDKKGKRKMVSLLDDKLWA</sequence>
<evidence type="ECO:0000313" key="2">
    <source>
        <dbReference type="EMBL" id="KAK3390024.1"/>
    </source>
</evidence>
<reference evidence="2" key="1">
    <citation type="journal article" date="2023" name="Mol. Phylogenet. Evol.">
        <title>Genome-scale phylogeny and comparative genomics of the fungal order Sordariales.</title>
        <authorList>
            <person name="Hensen N."/>
            <person name="Bonometti L."/>
            <person name="Westerberg I."/>
            <person name="Brannstrom I.O."/>
            <person name="Guillou S."/>
            <person name="Cros-Aarteil S."/>
            <person name="Calhoun S."/>
            <person name="Haridas S."/>
            <person name="Kuo A."/>
            <person name="Mondo S."/>
            <person name="Pangilinan J."/>
            <person name="Riley R."/>
            <person name="LaButti K."/>
            <person name="Andreopoulos B."/>
            <person name="Lipzen A."/>
            <person name="Chen C."/>
            <person name="Yan M."/>
            <person name="Daum C."/>
            <person name="Ng V."/>
            <person name="Clum A."/>
            <person name="Steindorff A."/>
            <person name="Ohm R.A."/>
            <person name="Martin F."/>
            <person name="Silar P."/>
            <person name="Natvig D.O."/>
            <person name="Lalanne C."/>
            <person name="Gautier V."/>
            <person name="Ament-Velasquez S.L."/>
            <person name="Kruys A."/>
            <person name="Hutchinson M.I."/>
            <person name="Powell A.J."/>
            <person name="Barry K."/>
            <person name="Miller A.N."/>
            <person name="Grigoriev I.V."/>
            <person name="Debuchy R."/>
            <person name="Gladieux P."/>
            <person name="Hiltunen Thoren M."/>
            <person name="Johannesson H."/>
        </authorList>
    </citation>
    <scope>NUCLEOTIDE SEQUENCE</scope>
    <source>
        <strain evidence="2">CBS 232.78</strain>
    </source>
</reference>
<gene>
    <name evidence="2" type="ORF">B0H63DRAFT_557060</name>
</gene>
<feature type="region of interest" description="Disordered" evidence="1">
    <location>
        <begin position="298"/>
        <end position="326"/>
    </location>
</feature>
<feature type="compositionally biased region" description="Basic and acidic residues" evidence="1">
    <location>
        <begin position="299"/>
        <end position="321"/>
    </location>
</feature>
<evidence type="ECO:0000256" key="1">
    <source>
        <dbReference type="SAM" id="MobiDB-lite"/>
    </source>
</evidence>
<proteinExistence type="predicted"/>
<dbReference type="Proteomes" id="UP001285441">
    <property type="component" value="Unassembled WGS sequence"/>
</dbReference>
<dbReference type="EMBL" id="JAULSW010000002">
    <property type="protein sequence ID" value="KAK3390024.1"/>
    <property type="molecule type" value="Genomic_DNA"/>
</dbReference>
<protein>
    <submittedName>
        <fullName evidence="2">Uncharacterized protein</fullName>
    </submittedName>
</protein>
<reference evidence="2" key="2">
    <citation type="submission" date="2023-06" db="EMBL/GenBank/DDBJ databases">
        <authorList>
            <consortium name="Lawrence Berkeley National Laboratory"/>
            <person name="Haridas S."/>
            <person name="Hensen N."/>
            <person name="Bonometti L."/>
            <person name="Westerberg I."/>
            <person name="Brannstrom I.O."/>
            <person name="Guillou S."/>
            <person name="Cros-Aarteil S."/>
            <person name="Calhoun S."/>
            <person name="Kuo A."/>
            <person name="Mondo S."/>
            <person name="Pangilinan J."/>
            <person name="Riley R."/>
            <person name="LaButti K."/>
            <person name="Andreopoulos B."/>
            <person name="Lipzen A."/>
            <person name="Chen C."/>
            <person name="Yanf M."/>
            <person name="Daum C."/>
            <person name="Ng V."/>
            <person name="Clum A."/>
            <person name="Steindorff A."/>
            <person name="Ohm R."/>
            <person name="Martin F."/>
            <person name="Silar P."/>
            <person name="Natvig D."/>
            <person name="Lalanne C."/>
            <person name="Gautier V."/>
            <person name="Ament-velasquez S.L."/>
            <person name="Kruys A."/>
            <person name="Hutchinson M.I."/>
            <person name="Powell A.J."/>
            <person name="Barry K."/>
            <person name="Miller A.N."/>
            <person name="Grigoriev I.V."/>
            <person name="Debuchy R."/>
            <person name="Gladieux P."/>
            <person name="Thoren M.H."/>
            <person name="Johannesson H."/>
        </authorList>
    </citation>
    <scope>NUCLEOTIDE SEQUENCE</scope>
    <source>
        <strain evidence="2">CBS 232.78</strain>
    </source>
</reference>
<comment type="caution">
    <text evidence="2">The sequence shown here is derived from an EMBL/GenBank/DDBJ whole genome shotgun (WGS) entry which is preliminary data.</text>
</comment>
<accession>A0AAE0U493</accession>
<name>A0AAE0U493_9PEZI</name>
<keyword evidence="3" id="KW-1185">Reference proteome</keyword>
<organism evidence="2 3">
    <name type="scientific">Podospora didyma</name>
    <dbReference type="NCBI Taxonomy" id="330526"/>
    <lineage>
        <taxon>Eukaryota</taxon>
        <taxon>Fungi</taxon>
        <taxon>Dikarya</taxon>
        <taxon>Ascomycota</taxon>
        <taxon>Pezizomycotina</taxon>
        <taxon>Sordariomycetes</taxon>
        <taxon>Sordariomycetidae</taxon>
        <taxon>Sordariales</taxon>
        <taxon>Podosporaceae</taxon>
        <taxon>Podospora</taxon>
    </lineage>
</organism>
<dbReference type="AlphaFoldDB" id="A0AAE0U493"/>
<evidence type="ECO:0000313" key="3">
    <source>
        <dbReference type="Proteomes" id="UP001285441"/>
    </source>
</evidence>